<dbReference type="RefSeq" id="WP_229755506.1">
    <property type="nucleotide sequence ID" value="NZ_BMHM01000003.1"/>
</dbReference>
<dbReference type="SUPFAM" id="SSF53850">
    <property type="entry name" value="Periplasmic binding protein-like II"/>
    <property type="match status" value="1"/>
</dbReference>
<keyword evidence="1" id="KW-0732">Signal</keyword>
<proteinExistence type="predicted"/>
<dbReference type="Proteomes" id="UP000597301">
    <property type="component" value="Unassembled WGS sequence"/>
</dbReference>
<keyword evidence="4" id="KW-1185">Reference proteome</keyword>
<comment type="caution">
    <text evidence="3">The sequence shown here is derived from an EMBL/GenBank/DDBJ whole genome shotgun (WGS) entry which is preliminary data.</text>
</comment>
<gene>
    <name evidence="3" type="ORF">GCM10011382_15620</name>
</gene>
<evidence type="ECO:0000256" key="1">
    <source>
        <dbReference type="SAM" id="SignalP"/>
    </source>
</evidence>
<evidence type="ECO:0000313" key="4">
    <source>
        <dbReference type="Proteomes" id="UP000597301"/>
    </source>
</evidence>
<feature type="signal peptide" evidence="1">
    <location>
        <begin position="1"/>
        <end position="32"/>
    </location>
</feature>
<feature type="chain" id="PRO_5045947919" description="Solute-binding protein family 3/N-terminal domain-containing protein" evidence="1">
    <location>
        <begin position="33"/>
        <end position="245"/>
    </location>
</feature>
<evidence type="ECO:0000313" key="3">
    <source>
        <dbReference type="EMBL" id="GGC86352.1"/>
    </source>
</evidence>
<dbReference type="PANTHER" id="PTHR38834:SF3">
    <property type="entry name" value="SOLUTE-BINDING PROTEIN FAMILY 3_N-TERMINAL DOMAIN-CONTAINING PROTEIN"/>
    <property type="match status" value="1"/>
</dbReference>
<name>A0ABQ1NW43_9GAMM</name>
<dbReference type="Gene3D" id="3.40.190.10">
    <property type="entry name" value="Periplasmic binding protein-like II"/>
    <property type="match status" value="2"/>
</dbReference>
<evidence type="ECO:0000259" key="2">
    <source>
        <dbReference type="Pfam" id="PF00497"/>
    </source>
</evidence>
<organism evidence="3 4">
    <name type="scientific">Vreelandella lutescens</name>
    <dbReference type="NCBI Taxonomy" id="1602943"/>
    <lineage>
        <taxon>Bacteria</taxon>
        <taxon>Pseudomonadati</taxon>
        <taxon>Pseudomonadota</taxon>
        <taxon>Gammaproteobacteria</taxon>
        <taxon>Oceanospirillales</taxon>
        <taxon>Halomonadaceae</taxon>
        <taxon>Vreelandella</taxon>
    </lineage>
</organism>
<dbReference type="Pfam" id="PF00497">
    <property type="entry name" value="SBP_bac_3"/>
    <property type="match status" value="1"/>
</dbReference>
<dbReference type="EMBL" id="BMHM01000003">
    <property type="protein sequence ID" value="GGC86352.1"/>
    <property type="molecule type" value="Genomic_DNA"/>
</dbReference>
<feature type="domain" description="Solute-binding protein family 3/N-terminal" evidence="2">
    <location>
        <begin position="42"/>
        <end position="115"/>
    </location>
</feature>
<protein>
    <recommendedName>
        <fullName evidence="2">Solute-binding protein family 3/N-terminal domain-containing protein</fullName>
    </recommendedName>
</protein>
<accession>A0ABQ1NW43</accession>
<reference evidence="4" key="1">
    <citation type="journal article" date="2019" name="Int. J. Syst. Evol. Microbiol.">
        <title>The Global Catalogue of Microorganisms (GCM) 10K type strain sequencing project: providing services to taxonomists for standard genome sequencing and annotation.</title>
        <authorList>
            <consortium name="The Broad Institute Genomics Platform"/>
            <consortium name="The Broad Institute Genome Sequencing Center for Infectious Disease"/>
            <person name="Wu L."/>
            <person name="Ma J."/>
        </authorList>
    </citation>
    <scope>NUCLEOTIDE SEQUENCE [LARGE SCALE GENOMIC DNA]</scope>
    <source>
        <strain evidence="4">CGMCC 1.15122</strain>
    </source>
</reference>
<sequence>MVKHSLSSFKPYWLLVALSMLLVGQPNTLARAQTPPLTINTEEYPPFNYQNAQGVVVGTATQQLRNALSHAGVEAHFRILPWARAYTEARLRDHHCVYSTTRTPEREQQFHWVGPLVINEWAAFGLVERQLDVTQLDDLNEWRVGSFREDAVGDYVASKGVTVLRAPTERENMARLAAGLLDVIVTGRATGQYFADERELAIEHLFTFYYAPLYLACHPSVERNIIEGLQRHLDAPPTLQQELLP</sequence>
<dbReference type="InterPro" id="IPR001638">
    <property type="entry name" value="Solute-binding_3/MltF_N"/>
</dbReference>
<dbReference type="PANTHER" id="PTHR38834">
    <property type="entry name" value="PERIPLASMIC SUBSTRATE BINDING PROTEIN FAMILY 3"/>
    <property type="match status" value="1"/>
</dbReference>